<feature type="transmembrane region" description="Helical" evidence="1">
    <location>
        <begin position="97"/>
        <end position="118"/>
    </location>
</feature>
<reference evidence="2" key="1">
    <citation type="journal article" date="2014" name="Int. J. Syst. Evol. Microbiol.">
        <title>Complete genome sequence of Corynebacterium casei LMG S-19264T (=DSM 44701T), isolated from a smear-ripened cheese.</title>
        <authorList>
            <consortium name="US DOE Joint Genome Institute (JGI-PGF)"/>
            <person name="Walter F."/>
            <person name="Albersmeier A."/>
            <person name="Kalinowski J."/>
            <person name="Ruckert C."/>
        </authorList>
    </citation>
    <scope>NUCLEOTIDE SEQUENCE</scope>
    <source>
        <strain evidence="2">VKM Ac-1020</strain>
    </source>
</reference>
<organism evidence="2 3">
    <name type="scientific">Microbacterium barkeri</name>
    <dbReference type="NCBI Taxonomy" id="33917"/>
    <lineage>
        <taxon>Bacteria</taxon>
        <taxon>Bacillati</taxon>
        <taxon>Actinomycetota</taxon>
        <taxon>Actinomycetes</taxon>
        <taxon>Micrococcales</taxon>
        <taxon>Microbacteriaceae</taxon>
        <taxon>Microbacterium</taxon>
    </lineage>
</organism>
<keyword evidence="1" id="KW-0472">Membrane</keyword>
<dbReference type="EMBL" id="BSEJ01000004">
    <property type="protein sequence ID" value="GLJ61079.1"/>
    <property type="molecule type" value="Genomic_DNA"/>
</dbReference>
<name>A0A9W6H2U5_9MICO</name>
<keyword evidence="1" id="KW-0812">Transmembrane</keyword>
<accession>A0A9W6H2U5</accession>
<evidence type="ECO:0000313" key="2">
    <source>
        <dbReference type="EMBL" id="GLJ61079.1"/>
    </source>
</evidence>
<dbReference type="AlphaFoldDB" id="A0A9W6H2U5"/>
<keyword evidence="3" id="KW-1185">Reference proteome</keyword>
<proteinExistence type="predicted"/>
<dbReference type="Proteomes" id="UP001142462">
    <property type="component" value="Unassembled WGS sequence"/>
</dbReference>
<feature type="transmembrane region" description="Helical" evidence="1">
    <location>
        <begin position="12"/>
        <end position="30"/>
    </location>
</feature>
<evidence type="ECO:0000256" key="1">
    <source>
        <dbReference type="SAM" id="Phobius"/>
    </source>
</evidence>
<feature type="transmembrane region" description="Helical" evidence="1">
    <location>
        <begin position="42"/>
        <end position="61"/>
    </location>
</feature>
<protein>
    <submittedName>
        <fullName evidence="2">Uncharacterized protein</fullName>
    </submittedName>
</protein>
<keyword evidence="1" id="KW-1133">Transmembrane helix</keyword>
<evidence type="ECO:0000313" key="3">
    <source>
        <dbReference type="Proteomes" id="UP001142462"/>
    </source>
</evidence>
<dbReference type="RefSeq" id="WP_271172787.1">
    <property type="nucleotide sequence ID" value="NZ_BSEJ01000004.1"/>
</dbReference>
<sequence length="131" mass="12790">MATSATARTAAVLVGLEAVGVLALAGWQVLALGSADVASMPSAIALLLLTLVGALAVGAFARGIARGLSWGRSGAIVVQLLIIAVAIGAATGEYAHVAVAVGLAVPAAIVLAVLLFAARDAGRAQPRALDD</sequence>
<comment type="caution">
    <text evidence="2">The sequence shown here is derived from an EMBL/GenBank/DDBJ whole genome shotgun (WGS) entry which is preliminary data.</text>
</comment>
<reference evidence="2" key="2">
    <citation type="submission" date="2023-01" db="EMBL/GenBank/DDBJ databases">
        <authorList>
            <person name="Sun Q."/>
            <person name="Evtushenko L."/>
        </authorList>
    </citation>
    <scope>NUCLEOTIDE SEQUENCE</scope>
    <source>
        <strain evidence="2">VKM Ac-1020</strain>
    </source>
</reference>
<feature type="transmembrane region" description="Helical" evidence="1">
    <location>
        <begin position="73"/>
        <end position="91"/>
    </location>
</feature>
<gene>
    <name evidence="2" type="ORF">GCM10017576_12080</name>
</gene>